<accession>A0A396AFC4</accession>
<sequence>MENLDFSGKSLYNHRRLKAMIHSLQIEKTMTKTVVVKRKAKRAGIGVNRCEYLRNEHHFPVAVRNVLTE</sequence>
<organism evidence="1 4">
    <name type="scientific">Roseburia inulinivorans</name>
    <dbReference type="NCBI Taxonomy" id="360807"/>
    <lineage>
        <taxon>Bacteria</taxon>
        <taxon>Bacillati</taxon>
        <taxon>Bacillota</taxon>
        <taxon>Clostridia</taxon>
        <taxon>Lachnospirales</taxon>
        <taxon>Lachnospiraceae</taxon>
        <taxon>Roseburia</taxon>
    </lineage>
</organism>
<comment type="caution">
    <text evidence="1">The sequence shown here is derived from an EMBL/GenBank/DDBJ whole genome shotgun (WGS) entry which is preliminary data.</text>
</comment>
<reference evidence="4 5" key="1">
    <citation type="submission" date="2018-08" db="EMBL/GenBank/DDBJ databases">
        <title>A genome reference for cultivated species of the human gut microbiota.</title>
        <authorList>
            <person name="Zou Y."/>
            <person name="Xue W."/>
            <person name="Luo G."/>
        </authorList>
    </citation>
    <scope>NUCLEOTIDE SEQUENCE [LARGE SCALE GENOMIC DNA]</scope>
    <source>
        <strain evidence="3 5">AM23-23AC</strain>
        <strain evidence="2 6">AM27-11</strain>
        <strain evidence="1 4">AM32-8LB</strain>
    </source>
</reference>
<name>A0A396AFC4_9FIRM</name>
<evidence type="ECO:0000313" key="4">
    <source>
        <dbReference type="Proteomes" id="UP000266391"/>
    </source>
</evidence>
<evidence type="ECO:0000313" key="2">
    <source>
        <dbReference type="EMBL" id="RHF00575.1"/>
    </source>
</evidence>
<evidence type="ECO:0000313" key="3">
    <source>
        <dbReference type="EMBL" id="RHF84788.1"/>
    </source>
</evidence>
<gene>
    <name evidence="3" type="ORF">DW654_07375</name>
    <name evidence="2" type="ORF">DW707_01485</name>
    <name evidence="1" type="ORF">DW813_09010</name>
</gene>
<dbReference type="Proteomes" id="UP000286271">
    <property type="component" value="Unassembled WGS sequence"/>
</dbReference>
<protein>
    <submittedName>
        <fullName evidence="1">Uncharacterized protein</fullName>
    </submittedName>
</protein>
<dbReference type="EMBL" id="QSIQ01000012">
    <property type="protein sequence ID" value="RHD03292.1"/>
    <property type="molecule type" value="Genomic_DNA"/>
</dbReference>
<dbReference type="EMBL" id="QSKW01000001">
    <property type="protein sequence ID" value="RHF00575.1"/>
    <property type="molecule type" value="Genomic_DNA"/>
</dbReference>
<evidence type="ECO:0000313" key="6">
    <source>
        <dbReference type="Proteomes" id="UP000286271"/>
    </source>
</evidence>
<dbReference type="EMBL" id="QRHP01000006">
    <property type="protein sequence ID" value="RHF84788.1"/>
    <property type="molecule type" value="Genomic_DNA"/>
</dbReference>
<evidence type="ECO:0000313" key="5">
    <source>
        <dbReference type="Proteomes" id="UP000283701"/>
    </source>
</evidence>
<proteinExistence type="predicted"/>
<dbReference type="Proteomes" id="UP000283701">
    <property type="component" value="Unassembled WGS sequence"/>
</dbReference>
<dbReference type="AlphaFoldDB" id="A0A396AFC4"/>
<dbReference type="Proteomes" id="UP000266391">
    <property type="component" value="Unassembled WGS sequence"/>
</dbReference>
<evidence type="ECO:0000313" key="1">
    <source>
        <dbReference type="EMBL" id="RHD03292.1"/>
    </source>
</evidence>